<evidence type="ECO:0000256" key="4">
    <source>
        <dbReference type="ARBA" id="ARBA00022525"/>
    </source>
</evidence>
<evidence type="ECO:0000256" key="6">
    <source>
        <dbReference type="RuleBase" id="RU367044"/>
    </source>
</evidence>
<comment type="subcellular location">
    <subcellularLocation>
        <location evidence="1 6">Secreted</location>
    </subcellularLocation>
</comment>
<evidence type="ECO:0000256" key="2">
    <source>
        <dbReference type="ARBA" id="ARBA00005581"/>
    </source>
</evidence>
<keyword evidence="3 6" id="KW-0713">Self-incompatibility</keyword>
<evidence type="ECO:0000313" key="8">
    <source>
        <dbReference type="Proteomes" id="UP000015453"/>
    </source>
</evidence>
<dbReference type="PANTHER" id="PTHR31232:SF61">
    <property type="entry name" value="S-PROTEIN HOMOLOG"/>
    <property type="match status" value="1"/>
</dbReference>
<comment type="caution">
    <text evidence="7">The sequence shown here is derived from an EMBL/GenBank/DDBJ whole genome shotgun (WGS) entry which is preliminary data.</text>
</comment>
<reference evidence="7 8" key="1">
    <citation type="journal article" date="2013" name="BMC Genomics">
        <title>The miniature genome of a carnivorous plant Genlisea aurea contains a low number of genes and short non-coding sequences.</title>
        <authorList>
            <person name="Leushkin E.V."/>
            <person name="Sutormin R.A."/>
            <person name="Nabieva E.R."/>
            <person name="Penin A.A."/>
            <person name="Kondrashov A.S."/>
            <person name="Logacheva M.D."/>
        </authorList>
    </citation>
    <scope>NUCLEOTIDE SEQUENCE [LARGE SCALE GENOMIC DNA]</scope>
</reference>
<dbReference type="EMBL" id="AUSU01000676">
    <property type="protein sequence ID" value="EPS72826.1"/>
    <property type="molecule type" value="Genomic_DNA"/>
</dbReference>
<keyword evidence="8" id="KW-1185">Reference proteome</keyword>
<dbReference type="GO" id="GO:0060320">
    <property type="term" value="P:rejection of self pollen"/>
    <property type="evidence" value="ECO:0007669"/>
    <property type="project" value="UniProtKB-KW"/>
</dbReference>
<keyword evidence="4 6" id="KW-0964">Secreted</keyword>
<protein>
    <recommendedName>
        <fullName evidence="6">S-protein homolog</fullName>
    </recommendedName>
</protein>
<dbReference type="OrthoDB" id="1727555at2759"/>
<dbReference type="PANTHER" id="PTHR31232">
    <property type="match status" value="1"/>
</dbReference>
<dbReference type="Proteomes" id="UP000015453">
    <property type="component" value="Unassembled WGS sequence"/>
</dbReference>
<accession>S8D5Y6</accession>
<sequence length="238" mass="27090">MSSNLSLMLLSVFIGFNAVQACILEPRIDVFVKRNVSSNALPVRVHCFSGNDELGYHDLYKDEIFHWDFCLNFIPNTEFFCKVWWGAKVGAFTAYKQKAFLNKDTTIWLVKDDGIYLGHSPRFDDAKKMYKVTEEFGRQEIVEAKLPVKTFVMFGKRMISEIVVPGKTMHFQRVIVQDNLSDDRDGCLGAKKTTLENGEGIFLDEVTHGAIINGVFRHGRPRSGSRIAIGKAENWDIK</sequence>
<keyword evidence="5 6" id="KW-0732">Signal</keyword>
<feature type="chain" id="PRO_5025096846" description="S-protein homolog" evidence="6">
    <location>
        <begin position="22"/>
        <end position="238"/>
    </location>
</feature>
<dbReference type="AlphaFoldDB" id="S8D5Y6"/>
<comment type="similarity">
    <text evidence="2 6">Belongs to the plant self-incompatibility (S1) protein family.</text>
</comment>
<evidence type="ECO:0000256" key="1">
    <source>
        <dbReference type="ARBA" id="ARBA00004613"/>
    </source>
</evidence>
<organism evidence="7 8">
    <name type="scientific">Genlisea aurea</name>
    <dbReference type="NCBI Taxonomy" id="192259"/>
    <lineage>
        <taxon>Eukaryota</taxon>
        <taxon>Viridiplantae</taxon>
        <taxon>Streptophyta</taxon>
        <taxon>Embryophyta</taxon>
        <taxon>Tracheophyta</taxon>
        <taxon>Spermatophyta</taxon>
        <taxon>Magnoliopsida</taxon>
        <taxon>eudicotyledons</taxon>
        <taxon>Gunneridae</taxon>
        <taxon>Pentapetalae</taxon>
        <taxon>asterids</taxon>
        <taxon>lamiids</taxon>
        <taxon>Lamiales</taxon>
        <taxon>Lentibulariaceae</taxon>
        <taxon>Genlisea</taxon>
    </lineage>
</organism>
<evidence type="ECO:0000313" key="7">
    <source>
        <dbReference type="EMBL" id="EPS72826.1"/>
    </source>
</evidence>
<dbReference type="Pfam" id="PF05938">
    <property type="entry name" value="Self-incomp_S1"/>
    <property type="match status" value="1"/>
</dbReference>
<evidence type="ECO:0000256" key="5">
    <source>
        <dbReference type="ARBA" id="ARBA00022729"/>
    </source>
</evidence>
<evidence type="ECO:0000256" key="3">
    <source>
        <dbReference type="ARBA" id="ARBA00022471"/>
    </source>
</evidence>
<proteinExistence type="inferred from homology"/>
<feature type="signal peptide" evidence="6">
    <location>
        <begin position="1"/>
        <end position="21"/>
    </location>
</feature>
<dbReference type="InterPro" id="IPR010264">
    <property type="entry name" value="Self-incomp_S1"/>
</dbReference>
<name>S8D5Y6_9LAMI</name>
<gene>
    <name evidence="7" type="ORF">M569_01934</name>
</gene>
<dbReference type="GO" id="GO:0005576">
    <property type="term" value="C:extracellular region"/>
    <property type="evidence" value="ECO:0007669"/>
    <property type="project" value="UniProtKB-SubCell"/>
</dbReference>